<name>A0ABR6KXJ8_9HYPH</name>
<accession>A0ABR6KXJ8</accession>
<dbReference type="InterPro" id="IPR024087">
    <property type="entry name" value="Creatininase-like_sf"/>
</dbReference>
<reference evidence="6 7" key="1">
    <citation type="submission" date="2020-08" db="EMBL/GenBank/DDBJ databases">
        <title>Genomic Encyclopedia of Type Strains, Phase IV (KMG-IV): sequencing the most valuable type-strain genomes for metagenomic binning, comparative biology and taxonomic classification.</title>
        <authorList>
            <person name="Goeker M."/>
        </authorList>
    </citation>
    <scope>NUCLEOTIDE SEQUENCE [LARGE SCALE GENOMIC DNA]</scope>
    <source>
        <strain evidence="6 7">DSM 7050</strain>
    </source>
</reference>
<evidence type="ECO:0000256" key="2">
    <source>
        <dbReference type="ARBA" id="ARBA00022723"/>
    </source>
</evidence>
<keyword evidence="2" id="KW-0479">Metal-binding</keyword>
<protein>
    <submittedName>
        <fullName evidence="6">Creatinine amidohydrolase</fullName>
        <ecNumber evidence="6">3.5.2.10</ecNumber>
    </submittedName>
</protein>
<organism evidence="6 7">
    <name type="scientific">Aminobacter niigataensis</name>
    <dbReference type="NCBI Taxonomy" id="83265"/>
    <lineage>
        <taxon>Bacteria</taxon>
        <taxon>Pseudomonadati</taxon>
        <taxon>Pseudomonadota</taxon>
        <taxon>Alphaproteobacteria</taxon>
        <taxon>Hyphomicrobiales</taxon>
        <taxon>Phyllobacteriaceae</taxon>
        <taxon>Aminobacter</taxon>
    </lineage>
</organism>
<gene>
    <name evidence="6" type="ORF">GGQ99_000278</name>
</gene>
<keyword evidence="3 6" id="KW-0378">Hydrolase</keyword>
<evidence type="ECO:0000256" key="3">
    <source>
        <dbReference type="ARBA" id="ARBA00022801"/>
    </source>
</evidence>
<dbReference type="RefSeq" id="WP_183260146.1">
    <property type="nucleotide sequence ID" value="NZ_BAAAVZ010000008.1"/>
</dbReference>
<evidence type="ECO:0000313" key="6">
    <source>
        <dbReference type="EMBL" id="MBB4648556.1"/>
    </source>
</evidence>
<comment type="similarity">
    <text evidence="5">Belongs to the creatininase superfamily.</text>
</comment>
<dbReference type="Pfam" id="PF02633">
    <property type="entry name" value="Creatininase"/>
    <property type="match status" value="1"/>
</dbReference>
<dbReference type="Proteomes" id="UP000539538">
    <property type="component" value="Unassembled WGS sequence"/>
</dbReference>
<sequence length="253" mass="27902">MRWEKLTTNEFAGLDRSIPVIINVAAIEQHGPHLAIDTDVAIGGHFLDRLEQRMGDKVLILPQVKVCCSEHHMDFAGTLTVRHETFLAYVGDILESVVRHGFTNLVIFNSHGGNQAVGQVLLESFGSSHRECTIAMLTWWRLVAPELEAIRESGFAGVNHACEFETSLMLLAAPENVRRELIGDMSYVETYDWANADMIRASRGALFRTMHQMSGGTGVVGDPSTASARKGELITDAVVTELERVVRSLTKAN</sequence>
<comment type="caution">
    <text evidence="6">The sequence shown here is derived from an EMBL/GenBank/DDBJ whole genome shotgun (WGS) entry which is preliminary data.</text>
</comment>
<evidence type="ECO:0000313" key="7">
    <source>
        <dbReference type="Proteomes" id="UP000539538"/>
    </source>
</evidence>
<comment type="cofactor">
    <cofactor evidence="1">
        <name>Zn(2+)</name>
        <dbReference type="ChEBI" id="CHEBI:29105"/>
    </cofactor>
</comment>
<keyword evidence="4" id="KW-0862">Zinc</keyword>
<evidence type="ECO:0000256" key="5">
    <source>
        <dbReference type="ARBA" id="ARBA00024029"/>
    </source>
</evidence>
<evidence type="ECO:0000256" key="1">
    <source>
        <dbReference type="ARBA" id="ARBA00001947"/>
    </source>
</evidence>
<evidence type="ECO:0000256" key="4">
    <source>
        <dbReference type="ARBA" id="ARBA00022833"/>
    </source>
</evidence>
<dbReference type="Gene3D" id="3.40.50.10310">
    <property type="entry name" value="Creatininase"/>
    <property type="match status" value="1"/>
</dbReference>
<keyword evidence="7" id="KW-1185">Reference proteome</keyword>
<dbReference type="EC" id="3.5.2.10" evidence="6"/>
<proteinExistence type="inferred from homology"/>
<dbReference type="GO" id="GO:0047789">
    <property type="term" value="F:creatininase activity"/>
    <property type="evidence" value="ECO:0007669"/>
    <property type="project" value="UniProtKB-EC"/>
</dbReference>
<dbReference type="InterPro" id="IPR003785">
    <property type="entry name" value="Creatininase/forma_Hydrolase"/>
</dbReference>
<dbReference type="PANTHER" id="PTHR35005:SF1">
    <property type="entry name" value="2-AMINO-5-FORMYLAMINO-6-RIBOSYLAMINOPYRIMIDIN-4(3H)-ONE 5'-MONOPHOSPHATE DEFORMYLASE"/>
    <property type="match status" value="1"/>
</dbReference>
<dbReference type="PANTHER" id="PTHR35005">
    <property type="entry name" value="3-DEHYDRO-SCYLLO-INOSOSE HYDROLASE"/>
    <property type="match status" value="1"/>
</dbReference>
<dbReference type="EMBL" id="JACHOT010000001">
    <property type="protein sequence ID" value="MBB4648556.1"/>
    <property type="molecule type" value="Genomic_DNA"/>
</dbReference>
<dbReference type="SUPFAM" id="SSF102215">
    <property type="entry name" value="Creatininase"/>
    <property type="match status" value="1"/>
</dbReference>